<sequence length="192" mass="20674">MKYLVSILAAALLTAVCVTIGTAQTASEENQPWHLVFASDLAKIADPQKTDGLGDTLTEEEALDQAIKKAIIDNKAPAWQVLKVAVGMNFNPYSVLSAIFKSSENVDLGQLYTYATETGGSDSLLSELNLNDIPIDKTVMQQAVNDALSAGLLTQNEVSKVQQLIDQGLAFTEQITPIERNDPAESNTDYSP</sequence>
<keyword evidence="3" id="KW-1185">Reference proteome</keyword>
<evidence type="ECO:0000256" key="1">
    <source>
        <dbReference type="SAM" id="SignalP"/>
    </source>
</evidence>
<keyword evidence="1" id="KW-0732">Signal</keyword>
<dbReference type="RefSeq" id="WP_004074998.1">
    <property type="nucleotide sequence ID" value="NZ_CM001488.1"/>
</dbReference>
<evidence type="ECO:0000313" key="3">
    <source>
        <dbReference type="Proteomes" id="UP000005778"/>
    </source>
</evidence>
<dbReference type="eggNOG" id="ENOG5033N11">
    <property type="taxonomic scope" value="Bacteria"/>
</dbReference>
<name>I5B6L9_9BACT</name>
<protein>
    <submittedName>
        <fullName evidence="2">Uncharacterized protein</fullName>
    </submittedName>
</protein>
<dbReference type="OrthoDB" id="9847957at2"/>
<dbReference type="EMBL" id="CM001488">
    <property type="protein sequence ID" value="EIM65132.1"/>
    <property type="molecule type" value="Genomic_DNA"/>
</dbReference>
<organism evidence="2 3">
    <name type="scientific">Desulfobacter postgatei 2ac9</name>
    <dbReference type="NCBI Taxonomy" id="879212"/>
    <lineage>
        <taxon>Bacteria</taxon>
        <taxon>Pseudomonadati</taxon>
        <taxon>Thermodesulfobacteriota</taxon>
        <taxon>Desulfobacteria</taxon>
        <taxon>Desulfobacterales</taxon>
        <taxon>Desulfobacteraceae</taxon>
        <taxon>Desulfobacter</taxon>
    </lineage>
</organism>
<accession>I5B6L9</accession>
<gene>
    <name evidence="2" type="ORF">DespoDRAFT_03363</name>
</gene>
<dbReference type="HOGENOM" id="CLU_1413153_0_0_7"/>
<evidence type="ECO:0000313" key="2">
    <source>
        <dbReference type="EMBL" id="EIM65132.1"/>
    </source>
</evidence>
<dbReference type="Proteomes" id="UP000005778">
    <property type="component" value="Chromosome"/>
</dbReference>
<proteinExistence type="predicted"/>
<dbReference type="STRING" id="879212.DespoDRAFT_03363"/>
<feature type="chain" id="PRO_5003700541" evidence="1">
    <location>
        <begin position="26"/>
        <end position="192"/>
    </location>
</feature>
<reference evidence="2 3" key="1">
    <citation type="submission" date="2011-09" db="EMBL/GenBank/DDBJ databases">
        <authorList>
            <consortium name="US DOE Joint Genome Institute (JGI-PGF)"/>
            <person name="Lucas S."/>
            <person name="Han J."/>
            <person name="Lapidus A."/>
            <person name="Cheng J.-F."/>
            <person name="Goodwin L."/>
            <person name="Pitluck S."/>
            <person name="Peters L."/>
            <person name="Land M.L."/>
            <person name="Hauser L."/>
            <person name="Orellana R."/>
            <person name="Lovley D."/>
            <person name="Woyke T.J."/>
        </authorList>
    </citation>
    <scope>NUCLEOTIDE SEQUENCE [LARGE SCALE GENOMIC DNA]</scope>
    <source>
        <strain evidence="2 3">2ac9</strain>
    </source>
</reference>
<dbReference type="AlphaFoldDB" id="I5B6L9"/>
<reference evidence="2 3" key="2">
    <citation type="submission" date="2012-02" db="EMBL/GenBank/DDBJ databases">
        <title>Improved High-Quality Draft sequence of Desulfobacter postgatei 2ac9.</title>
        <authorList>
            <consortium name="US DOE Joint Genome Institute"/>
            <person name="Lucas S."/>
            <person name="Han J."/>
            <person name="Lapidus A."/>
            <person name="Cheng J.-F."/>
            <person name="Goodwin L."/>
            <person name="Pitluck S."/>
            <person name="Peters L."/>
            <person name="Ovchinnikova G."/>
            <person name="Held B."/>
            <person name="Detter J.C."/>
            <person name="Han C."/>
            <person name="Tapia R."/>
            <person name="Land M."/>
            <person name="Hauser L."/>
            <person name="Kyrpides N."/>
            <person name="Ivanova N."/>
            <person name="Pagani I."/>
            <person name="Orellana R."/>
            <person name="Lovley D."/>
            <person name="Woyke T."/>
        </authorList>
    </citation>
    <scope>NUCLEOTIDE SEQUENCE [LARGE SCALE GENOMIC DNA]</scope>
    <source>
        <strain evidence="2 3">2ac9</strain>
    </source>
</reference>
<feature type="signal peptide" evidence="1">
    <location>
        <begin position="1"/>
        <end position="25"/>
    </location>
</feature>